<dbReference type="GO" id="GO:0071013">
    <property type="term" value="C:catalytic step 2 spliceosome"/>
    <property type="evidence" value="ECO:0007669"/>
    <property type="project" value="TreeGrafter"/>
</dbReference>
<dbReference type="GO" id="GO:0006376">
    <property type="term" value="P:mRNA splice site recognition"/>
    <property type="evidence" value="ECO:0007669"/>
    <property type="project" value="TreeGrafter"/>
</dbReference>
<dbReference type="SMART" id="SM00360">
    <property type="entry name" value="RRM"/>
    <property type="match status" value="3"/>
</dbReference>
<dbReference type="GO" id="GO:0000381">
    <property type="term" value="P:regulation of alternative mRNA splicing, via spliceosome"/>
    <property type="evidence" value="ECO:0007669"/>
    <property type="project" value="TreeGrafter"/>
</dbReference>
<evidence type="ECO:0000256" key="1">
    <source>
        <dbReference type="ARBA" id="ARBA00004123"/>
    </source>
</evidence>
<dbReference type="InterPro" id="IPR012677">
    <property type="entry name" value="Nucleotide-bd_a/b_plait_sf"/>
</dbReference>
<comment type="subcellular location">
    <subcellularLocation>
        <location evidence="1">Nucleus</location>
    </subcellularLocation>
</comment>
<evidence type="ECO:0000256" key="4">
    <source>
        <dbReference type="ARBA" id="ARBA00023187"/>
    </source>
</evidence>
<dbReference type="WBParaSite" id="TREG1_45810.1">
    <property type="protein sequence ID" value="TREG1_45810.1"/>
    <property type="gene ID" value="TREG1_45810"/>
</dbReference>
<evidence type="ECO:0000256" key="2">
    <source>
        <dbReference type="ARBA" id="ARBA00022664"/>
    </source>
</evidence>
<dbReference type="Pfam" id="PF00076">
    <property type="entry name" value="RRM_1"/>
    <property type="match status" value="3"/>
</dbReference>
<dbReference type="Proteomes" id="UP000050795">
    <property type="component" value="Unassembled WGS sequence"/>
</dbReference>
<feature type="domain" description="RRM" evidence="8">
    <location>
        <begin position="121"/>
        <end position="199"/>
    </location>
</feature>
<dbReference type="Gene3D" id="3.30.70.330">
    <property type="match status" value="3"/>
</dbReference>
<organism evidence="9 10">
    <name type="scientific">Trichobilharzia regenti</name>
    <name type="common">Nasal bird schistosome</name>
    <dbReference type="NCBI Taxonomy" id="157069"/>
    <lineage>
        <taxon>Eukaryota</taxon>
        <taxon>Metazoa</taxon>
        <taxon>Spiralia</taxon>
        <taxon>Lophotrochozoa</taxon>
        <taxon>Platyhelminthes</taxon>
        <taxon>Trematoda</taxon>
        <taxon>Digenea</taxon>
        <taxon>Strigeidida</taxon>
        <taxon>Schistosomatoidea</taxon>
        <taxon>Schistosomatidae</taxon>
        <taxon>Trichobilharzia</taxon>
    </lineage>
</organism>
<reference evidence="10" key="2">
    <citation type="submission" date="2023-11" db="UniProtKB">
        <authorList>
            <consortium name="WormBaseParasite"/>
        </authorList>
    </citation>
    <scope>IDENTIFICATION</scope>
</reference>
<dbReference type="PANTHER" id="PTHR47330:SF1">
    <property type="entry name" value="POLY(U)-BINDING-SPLICING FACTOR PUF60"/>
    <property type="match status" value="1"/>
</dbReference>
<feature type="domain" description="RRM" evidence="8">
    <location>
        <begin position="399"/>
        <end position="483"/>
    </location>
</feature>
<dbReference type="GO" id="GO:0000380">
    <property type="term" value="P:alternative mRNA splicing, via spliceosome"/>
    <property type="evidence" value="ECO:0007669"/>
    <property type="project" value="TreeGrafter"/>
</dbReference>
<evidence type="ECO:0000313" key="9">
    <source>
        <dbReference type="Proteomes" id="UP000050795"/>
    </source>
</evidence>
<reference evidence="9" key="1">
    <citation type="submission" date="2022-06" db="EMBL/GenBank/DDBJ databases">
        <authorList>
            <person name="Berger JAMES D."/>
            <person name="Berger JAMES D."/>
        </authorList>
    </citation>
    <scope>NUCLEOTIDE SEQUENCE [LARGE SCALE GENOMIC DNA]</scope>
</reference>
<keyword evidence="4" id="KW-0508">mRNA splicing</keyword>
<dbReference type="SUPFAM" id="SSF54928">
    <property type="entry name" value="RNA-binding domain, RBD"/>
    <property type="match status" value="2"/>
</dbReference>
<dbReference type="PANTHER" id="PTHR47330">
    <property type="entry name" value="POLY(U)-BINDING-SPLICING FACTOR PUF60-B-RELATED"/>
    <property type="match status" value="1"/>
</dbReference>
<dbReference type="FunFam" id="3.30.70.330:FF:000382">
    <property type="entry name" value="G-patch domain-containing protein"/>
    <property type="match status" value="1"/>
</dbReference>
<dbReference type="SMART" id="SM00361">
    <property type="entry name" value="RRM_1"/>
    <property type="match status" value="3"/>
</dbReference>
<feature type="region of interest" description="Disordered" evidence="7">
    <location>
        <begin position="328"/>
        <end position="355"/>
    </location>
</feature>
<keyword evidence="9" id="KW-1185">Reference proteome</keyword>
<feature type="domain" description="RRM" evidence="8">
    <location>
        <begin position="218"/>
        <end position="297"/>
    </location>
</feature>
<protein>
    <recommendedName>
        <fullName evidence="8">RRM domain-containing protein</fullName>
    </recommendedName>
</protein>
<feature type="compositionally biased region" description="Polar residues" evidence="7">
    <location>
        <begin position="333"/>
        <end position="355"/>
    </location>
</feature>
<dbReference type="InterPro" id="IPR003954">
    <property type="entry name" value="RRM_euk-type"/>
</dbReference>
<name>A0AA85JTE4_TRIRE</name>
<evidence type="ECO:0000256" key="6">
    <source>
        <dbReference type="PROSITE-ProRule" id="PRU00176"/>
    </source>
</evidence>
<dbReference type="PROSITE" id="PS50102">
    <property type="entry name" value="RRM"/>
    <property type="match status" value="3"/>
</dbReference>
<keyword evidence="2" id="KW-0507">mRNA processing</keyword>
<evidence type="ECO:0000313" key="10">
    <source>
        <dbReference type="WBParaSite" id="TREG1_45810.1"/>
    </source>
</evidence>
<keyword evidence="5" id="KW-0539">Nucleus</keyword>
<accession>A0AA85JTE4</accession>
<evidence type="ECO:0000256" key="7">
    <source>
        <dbReference type="SAM" id="MobiDB-lite"/>
    </source>
</evidence>
<sequence length="493" mass="54394">MNISSIVNTNILSNANLSATNMLRLGSNAVLNTPIPPAALLSLIKMRYDQLGPVFLGPGAVENDFPFKLPILDEDQKSALEKAKKFAIEQSIKAALEKQSLQKHLNPSYIAKRAQTLSLLNRIYVGSISYDLREDAIKKVFSPFGLVRSVNLSWDSLNLKHKGFAFVEFEHPEAAFLASQSTNSISLGGRQLKVGRPSNLLNADSLIEDLIKENGLEKKIYVSGVHKDLNEDDVSLVFEAFGKISLCKLNPDPSKLQKHLGFGFIEYESVQSAIDAIANMNMFDLGGQYLRVCKAISPPEEINIVSKIPSAAALAAASVTAKLNAMEAENSRNKATPSTNPSEKLNTHGTQDISEVSDSFTTKAKDDDEFALDSQDDLFIKGKEARKVMMQKLSRVPQNVMLLRNMVEPGECDEDLELEVTEECSSYGSVEKVSIHQERSKTGEFTVKIFVVFSDLESTNRAITALNGRYFAGRKVHAELYDIEKFISNDFTG</sequence>
<dbReference type="GO" id="GO:0071011">
    <property type="term" value="C:precatalytic spliceosome"/>
    <property type="evidence" value="ECO:0007669"/>
    <property type="project" value="TreeGrafter"/>
</dbReference>
<dbReference type="AlphaFoldDB" id="A0AA85JTE4"/>
<dbReference type="InterPro" id="IPR051974">
    <property type="entry name" value="PUF60_regulator"/>
</dbReference>
<proteinExistence type="predicted"/>
<evidence type="ECO:0000256" key="3">
    <source>
        <dbReference type="ARBA" id="ARBA00022884"/>
    </source>
</evidence>
<dbReference type="GO" id="GO:0003723">
    <property type="term" value="F:RNA binding"/>
    <property type="evidence" value="ECO:0007669"/>
    <property type="project" value="UniProtKB-UniRule"/>
</dbReference>
<keyword evidence="3 6" id="KW-0694">RNA-binding</keyword>
<dbReference type="InterPro" id="IPR035979">
    <property type="entry name" value="RBD_domain_sf"/>
</dbReference>
<dbReference type="InterPro" id="IPR000504">
    <property type="entry name" value="RRM_dom"/>
</dbReference>
<evidence type="ECO:0000259" key="8">
    <source>
        <dbReference type="PROSITE" id="PS50102"/>
    </source>
</evidence>
<evidence type="ECO:0000256" key="5">
    <source>
        <dbReference type="ARBA" id="ARBA00023242"/>
    </source>
</evidence>